<name>A0AAD8PPW8_9PEZI</name>
<dbReference type="GeneID" id="85449065"/>
<organism evidence="2 3">
    <name type="scientific">Colletotrichum navitas</name>
    <dbReference type="NCBI Taxonomy" id="681940"/>
    <lineage>
        <taxon>Eukaryota</taxon>
        <taxon>Fungi</taxon>
        <taxon>Dikarya</taxon>
        <taxon>Ascomycota</taxon>
        <taxon>Pezizomycotina</taxon>
        <taxon>Sordariomycetes</taxon>
        <taxon>Hypocreomycetidae</taxon>
        <taxon>Glomerellales</taxon>
        <taxon>Glomerellaceae</taxon>
        <taxon>Colletotrichum</taxon>
        <taxon>Colletotrichum graminicola species complex</taxon>
    </lineage>
</organism>
<evidence type="ECO:0000256" key="1">
    <source>
        <dbReference type="SAM" id="MobiDB-lite"/>
    </source>
</evidence>
<sequence>MGNCNTSPAYLSAEPHGSTADSPGTITDLTAHYLGCIKTSDCAEFLDKDKNCQFWDHEIHAQLEKLHQQNRDMPENECEEMAIMRVDEEIKGLALNIESQYRRTKLLRKALSEVKCSFCKV</sequence>
<evidence type="ECO:0000313" key="2">
    <source>
        <dbReference type="EMBL" id="KAK1574239.1"/>
    </source>
</evidence>
<protein>
    <submittedName>
        <fullName evidence="2">Uncharacterized protein</fullName>
    </submittedName>
</protein>
<gene>
    <name evidence="2" type="ORF">LY79DRAFT_695711</name>
</gene>
<dbReference type="Proteomes" id="UP001230504">
    <property type="component" value="Unassembled WGS sequence"/>
</dbReference>
<comment type="caution">
    <text evidence="2">The sequence shown here is derived from an EMBL/GenBank/DDBJ whole genome shotgun (WGS) entry which is preliminary data.</text>
</comment>
<accession>A0AAD8PPW8</accession>
<dbReference type="EMBL" id="JAHLJV010000078">
    <property type="protein sequence ID" value="KAK1574239.1"/>
    <property type="molecule type" value="Genomic_DNA"/>
</dbReference>
<feature type="region of interest" description="Disordered" evidence="1">
    <location>
        <begin position="1"/>
        <end position="22"/>
    </location>
</feature>
<reference evidence="2" key="1">
    <citation type="submission" date="2021-06" db="EMBL/GenBank/DDBJ databases">
        <title>Comparative genomics, transcriptomics and evolutionary studies reveal genomic signatures of adaptation to plant cell wall in hemibiotrophic fungi.</title>
        <authorList>
            <consortium name="DOE Joint Genome Institute"/>
            <person name="Baroncelli R."/>
            <person name="Diaz J.F."/>
            <person name="Benocci T."/>
            <person name="Peng M."/>
            <person name="Battaglia E."/>
            <person name="Haridas S."/>
            <person name="Andreopoulos W."/>
            <person name="Labutti K."/>
            <person name="Pangilinan J."/>
            <person name="Floch G.L."/>
            <person name="Makela M.R."/>
            <person name="Henrissat B."/>
            <person name="Grigoriev I.V."/>
            <person name="Crouch J.A."/>
            <person name="De Vries R.P."/>
            <person name="Sukno S.A."/>
            <person name="Thon M.R."/>
        </authorList>
    </citation>
    <scope>NUCLEOTIDE SEQUENCE</scope>
    <source>
        <strain evidence="2">CBS 125086</strain>
    </source>
</reference>
<keyword evidence="3" id="KW-1185">Reference proteome</keyword>
<evidence type="ECO:0000313" key="3">
    <source>
        <dbReference type="Proteomes" id="UP001230504"/>
    </source>
</evidence>
<dbReference type="RefSeq" id="XP_060409778.1">
    <property type="nucleotide sequence ID" value="XM_060564825.1"/>
</dbReference>
<proteinExistence type="predicted"/>
<dbReference type="AlphaFoldDB" id="A0AAD8PPW8"/>